<dbReference type="Proteomes" id="UP000694428">
    <property type="component" value="Unplaced"/>
</dbReference>
<feature type="coiled-coil region" evidence="1">
    <location>
        <begin position="19"/>
        <end position="46"/>
    </location>
</feature>
<proteinExistence type="predicted"/>
<accession>A0A8C9FU93</accession>
<reference evidence="2" key="1">
    <citation type="submission" date="2025-08" db="UniProtKB">
        <authorList>
            <consortium name="Ensembl"/>
        </authorList>
    </citation>
    <scope>IDENTIFICATION</scope>
</reference>
<keyword evidence="3" id="KW-1185">Reference proteome</keyword>
<name>A0A8C9FU93_PAVCR</name>
<organism evidence="2 3">
    <name type="scientific">Pavo cristatus</name>
    <name type="common">Indian peafowl</name>
    <name type="synonym">Blue peafowl</name>
    <dbReference type="NCBI Taxonomy" id="9049"/>
    <lineage>
        <taxon>Eukaryota</taxon>
        <taxon>Metazoa</taxon>
        <taxon>Chordata</taxon>
        <taxon>Craniata</taxon>
        <taxon>Vertebrata</taxon>
        <taxon>Euteleostomi</taxon>
        <taxon>Archelosauria</taxon>
        <taxon>Archosauria</taxon>
        <taxon>Dinosauria</taxon>
        <taxon>Saurischia</taxon>
        <taxon>Theropoda</taxon>
        <taxon>Coelurosauria</taxon>
        <taxon>Aves</taxon>
        <taxon>Neognathae</taxon>
        <taxon>Galloanserae</taxon>
        <taxon>Galliformes</taxon>
        <taxon>Phasianidae</taxon>
        <taxon>Phasianinae</taxon>
        <taxon>Pavo</taxon>
    </lineage>
</organism>
<dbReference type="AlphaFoldDB" id="A0A8C9FU93"/>
<evidence type="ECO:0000313" key="2">
    <source>
        <dbReference type="Ensembl" id="ENSPSTP00000019572.1"/>
    </source>
</evidence>
<keyword evidence="1" id="KW-0175">Coiled coil</keyword>
<evidence type="ECO:0000256" key="1">
    <source>
        <dbReference type="SAM" id="Coils"/>
    </source>
</evidence>
<dbReference type="Ensembl" id="ENSPSTT00000020518.1">
    <property type="protein sequence ID" value="ENSPSTP00000019572.1"/>
    <property type="gene ID" value="ENSPSTG00000014160.1"/>
</dbReference>
<sequence length="178" mass="20016">DDDDVIILEESKNVYERSLAETTLLYEQALEEIAKLKEQCSTLQNLKTECSRCADGESKSEVDEIAVQLDDVFRQLDKCTIERDEYKSQVELLEAEKNKIACQCEELKSEIAELKASIPQAVARANDSTASNVEDTVNFSDGESFDLSLLKQVLDHCSVECHTATSLNTENVIRISRF</sequence>
<feature type="coiled-coil region" evidence="1">
    <location>
        <begin position="76"/>
        <end position="124"/>
    </location>
</feature>
<evidence type="ECO:0000313" key="3">
    <source>
        <dbReference type="Proteomes" id="UP000694428"/>
    </source>
</evidence>
<reference evidence="2" key="2">
    <citation type="submission" date="2025-09" db="UniProtKB">
        <authorList>
            <consortium name="Ensembl"/>
        </authorList>
    </citation>
    <scope>IDENTIFICATION</scope>
</reference>
<protein>
    <submittedName>
        <fullName evidence="2">Uncharacterized protein</fullName>
    </submittedName>
</protein>